<reference evidence="2 3" key="1">
    <citation type="submission" date="2020-04" db="EMBL/GenBank/DDBJ databases">
        <authorList>
            <person name="Alioto T."/>
            <person name="Alioto T."/>
            <person name="Gomez Garrido J."/>
        </authorList>
    </citation>
    <scope>NUCLEOTIDE SEQUENCE [LARGE SCALE GENOMIC DNA]</scope>
</reference>
<evidence type="ECO:0000313" key="2">
    <source>
        <dbReference type="EMBL" id="CAB3374813.1"/>
    </source>
</evidence>
<keyword evidence="3" id="KW-1185">Reference proteome</keyword>
<evidence type="ECO:0000256" key="1">
    <source>
        <dbReference type="SAM" id="MobiDB-lite"/>
    </source>
</evidence>
<feature type="compositionally biased region" description="Gly residues" evidence="1">
    <location>
        <begin position="410"/>
        <end position="420"/>
    </location>
</feature>
<feature type="compositionally biased region" description="Low complexity" evidence="1">
    <location>
        <begin position="397"/>
        <end position="409"/>
    </location>
</feature>
<dbReference type="Gene3D" id="3.80.10.10">
    <property type="entry name" value="Ribonuclease Inhibitor"/>
    <property type="match status" value="1"/>
</dbReference>
<feature type="compositionally biased region" description="Low complexity" evidence="1">
    <location>
        <begin position="343"/>
        <end position="364"/>
    </location>
</feature>
<feature type="compositionally biased region" description="Polar residues" evidence="1">
    <location>
        <begin position="311"/>
        <end position="328"/>
    </location>
</feature>
<accession>A0A8S1D035</accession>
<gene>
    <name evidence="2" type="ORF">CLODIP_2_CD04786</name>
</gene>
<feature type="compositionally biased region" description="Polar residues" evidence="1">
    <location>
        <begin position="291"/>
        <end position="300"/>
    </location>
</feature>
<dbReference type="AlphaFoldDB" id="A0A8S1D035"/>
<comment type="caution">
    <text evidence="2">The sequence shown here is derived from an EMBL/GenBank/DDBJ whole genome shotgun (WGS) entry which is preliminary data.</text>
</comment>
<name>A0A8S1D035_9INSE</name>
<protein>
    <submittedName>
        <fullName evidence="2">Uncharacterized protein</fullName>
    </submittedName>
</protein>
<sequence>MFKNSLFNLALNTVVENIDSYDRDLVNLILGPIRRNLRHETLNIIKDHVHQDDYSKNDRIDKLWAILPILYTSKNYVRFDTTDLMEIASNCFCLEDSRFKELVRCCCSNTPNLRSLTINGLYRFGLEEREWASIIALKNLEVLCLVDVSVSLPGVLAIMQQCEKIEKFKANSVIVHEPSSEAFRKDFVYVKITAKRFREYELTMQKTMPKYVEELANCAAFPQYTLLNIEPEEFADFDLVPGLTQVTELWTMTDSCFHPSRNGRGSRTGRSRNTAATSRTCSTKGPIEPPSRSQRATRSQPAAIPEISASRPLSGQTAPPSRLATRTASRPAANAGSQTATFGSDGSSSLSASHSGANSNNGQSTANAGTQTATFGANGGASLGAGYGSAQAGGGHSAANAGSQTATFGANGGSFGGAQAGGQPAD</sequence>
<evidence type="ECO:0000313" key="3">
    <source>
        <dbReference type="Proteomes" id="UP000494165"/>
    </source>
</evidence>
<feature type="compositionally biased region" description="Gly residues" evidence="1">
    <location>
        <begin position="377"/>
        <end position="396"/>
    </location>
</feature>
<feature type="compositionally biased region" description="Polar residues" evidence="1">
    <location>
        <begin position="365"/>
        <end position="375"/>
    </location>
</feature>
<feature type="region of interest" description="Disordered" evidence="1">
    <location>
        <begin position="255"/>
        <end position="426"/>
    </location>
</feature>
<dbReference type="Proteomes" id="UP000494165">
    <property type="component" value="Unassembled WGS sequence"/>
</dbReference>
<organism evidence="2 3">
    <name type="scientific">Cloeon dipterum</name>
    <dbReference type="NCBI Taxonomy" id="197152"/>
    <lineage>
        <taxon>Eukaryota</taxon>
        <taxon>Metazoa</taxon>
        <taxon>Ecdysozoa</taxon>
        <taxon>Arthropoda</taxon>
        <taxon>Hexapoda</taxon>
        <taxon>Insecta</taxon>
        <taxon>Pterygota</taxon>
        <taxon>Palaeoptera</taxon>
        <taxon>Ephemeroptera</taxon>
        <taxon>Pisciforma</taxon>
        <taxon>Baetidae</taxon>
        <taxon>Cloeon</taxon>
    </lineage>
</organism>
<dbReference type="EMBL" id="CADEPI010000103">
    <property type="protein sequence ID" value="CAB3374813.1"/>
    <property type="molecule type" value="Genomic_DNA"/>
</dbReference>
<dbReference type="InterPro" id="IPR032675">
    <property type="entry name" value="LRR_dom_sf"/>
</dbReference>
<proteinExistence type="predicted"/>